<reference evidence="1" key="1">
    <citation type="journal article" date="2020" name="J Insects Food Feed">
        <title>The yellow mealworm (Tenebrio molitor) genome: a resource for the emerging insects as food and feed industry.</title>
        <authorList>
            <person name="Eriksson T."/>
            <person name="Andere A."/>
            <person name="Kelstrup H."/>
            <person name="Emery V."/>
            <person name="Picard C."/>
        </authorList>
    </citation>
    <scope>NUCLEOTIDE SEQUENCE</scope>
    <source>
        <strain evidence="1">Stoneville</strain>
        <tissue evidence="1">Whole head</tissue>
    </source>
</reference>
<sequence>MALQWDKLSPQEFQQLQDLAASSIMMRGSNHGRRLQSATFRGCVGCSVSTCNGPVCSLGCTARPQSPQRKTATARYLGTGMTGMTVYDRCIWLLPPAVPTRRARSTA</sequence>
<dbReference type="EMBL" id="JABDTM020010357">
    <property type="protein sequence ID" value="KAH0820905.1"/>
    <property type="molecule type" value="Genomic_DNA"/>
</dbReference>
<accession>A0A8J6HUC5</accession>
<comment type="caution">
    <text evidence="1">The sequence shown here is derived from an EMBL/GenBank/DDBJ whole genome shotgun (WGS) entry which is preliminary data.</text>
</comment>
<dbReference type="Proteomes" id="UP000719412">
    <property type="component" value="Unassembled WGS sequence"/>
</dbReference>
<name>A0A8J6HUC5_TENMO</name>
<organism evidence="1 2">
    <name type="scientific">Tenebrio molitor</name>
    <name type="common">Yellow mealworm beetle</name>
    <dbReference type="NCBI Taxonomy" id="7067"/>
    <lineage>
        <taxon>Eukaryota</taxon>
        <taxon>Metazoa</taxon>
        <taxon>Ecdysozoa</taxon>
        <taxon>Arthropoda</taxon>
        <taxon>Hexapoda</taxon>
        <taxon>Insecta</taxon>
        <taxon>Pterygota</taxon>
        <taxon>Neoptera</taxon>
        <taxon>Endopterygota</taxon>
        <taxon>Coleoptera</taxon>
        <taxon>Polyphaga</taxon>
        <taxon>Cucujiformia</taxon>
        <taxon>Tenebrionidae</taxon>
        <taxon>Tenebrio</taxon>
    </lineage>
</organism>
<proteinExistence type="predicted"/>
<keyword evidence="2" id="KW-1185">Reference proteome</keyword>
<reference evidence="1" key="2">
    <citation type="submission" date="2021-08" db="EMBL/GenBank/DDBJ databases">
        <authorList>
            <person name="Eriksson T."/>
        </authorList>
    </citation>
    <scope>NUCLEOTIDE SEQUENCE</scope>
    <source>
        <strain evidence="1">Stoneville</strain>
        <tissue evidence="1">Whole head</tissue>
    </source>
</reference>
<gene>
    <name evidence="1" type="ORF">GEV33_001886</name>
</gene>
<dbReference type="AlphaFoldDB" id="A0A8J6HUC5"/>
<evidence type="ECO:0000313" key="1">
    <source>
        <dbReference type="EMBL" id="KAH0820905.1"/>
    </source>
</evidence>
<evidence type="ECO:0000313" key="2">
    <source>
        <dbReference type="Proteomes" id="UP000719412"/>
    </source>
</evidence>
<protein>
    <submittedName>
        <fullName evidence="1">Uncharacterized protein</fullName>
    </submittedName>
</protein>